<dbReference type="EMBL" id="JAOPKB010000005">
    <property type="protein sequence ID" value="MCU4973203.1"/>
    <property type="molecule type" value="Genomic_DNA"/>
</dbReference>
<proteinExistence type="predicted"/>
<evidence type="ECO:0000313" key="10">
    <source>
        <dbReference type="EMBL" id="MCU4741584.1"/>
    </source>
</evidence>
<dbReference type="InterPro" id="IPR011006">
    <property type="entry name" value="CheY-like_superfamily"/>
</dbReference>
<evidence type="ECO:0000256" key="6">
    <source>
        <dbReference type="ARBA" id="ARBA00022840"/>
    </source>
</evidence>
<dbReference type="Proteomes" id="UP001320972">
    <property type="component" value="Unassembled WGS sequence"/>
</dbReference>
<dbReference type="InterPro" id="IPR003594">
    <property type="entry name" value="HATPase_dom"/>
</dbReference>
<keyword evidence="3" id="KW-0808">Transferase</keyword>
<gene>
    <name evidence="11" type="ORF">OB955_10660</name>
    <name evidence="10" type="ORF">OB960_09235</name>
</gene>
<evidence type="ECO:0000256" key="2">
    <source>
        <dbReference type="ARBA" id="ARBA00012438"/>
    </source>
</evidence>
<evidence type="ECO:0000259" key="8">
    <source>
        <dbReference type="PROSITE" id="PS50109"/>
    </source>
</evidence>
<dbReference type="GO" id="GO:0000160">
    <property type="term" value="P:phosphorelay signal transduction system"/>
    <property type="evidence" value="ECO:0007669"/>
    <property type="project" value="InterPro"/>
</dbReference>
<evidence type="ECO:0000313" key="12">
    <source>
        <dbReference type="Proteomes" id="UP001320972"/>
    </source>
</evidence>
<evidence type="ECO:0000256" key="4">
    <source>
        <dbReference type="ARBA" id="ARBA00022741"/>
    </source>
</evidence>
<feature type="modified residue" description="4-aspartylphosphate" evidence="7">
    <location>
        <position position="71"/>
    </location>
</feature>
<evidence type="ECO:0000256" key="1">
    <source>
        <dbReference type="ARBA" id="ARBA00000085"/>
    </source>
</evidence>
<dbReference type="Gene3D" id="3.40.50.2300">
    <property type="match status" value="1"/>
</dbReference>
<dbReference type="GO" id="GO:0004673">
    <property type="term" value="F:protein histidine kinase activity"/>
    <property type="evidence" value="ECO:0007669"/>
    <property type="project" value="UniProtKB-EC"/>
</dbReference>
<dbReference type="Pfam" id="PF02518">
    <property type="entry name" value="HATPase_c"/>
    <property type="match status" value="1"/>
</dbReference>
<dbReference type="PANTHER" id="PTHR44936:SF10">
    <property type="entry name" value="SENSOR PROTEIN RSTB"/>
    <property type="match status" value="1"/>
</dbReference>
<keyword evidence="12" id="KW-1185">Reference proteome</keyword>
<sequence>MCSSTDVELLLVEDNADDARFVERLIHEHQSTQRAQGSDRLIEIRSIDHVDRLADATDRIGTGPPDVVLLDLLLPDSAGLETVESMVERAPTVPIVVLTGQDGGDIGAEAIRSGAQDYLVKGTITGDLLFRTLRYAIERAGTQRELVDRNHRLTLLNRIVRTDIRNDVSMIVGWGDQLRDRVDPADRQALEWLLDASHHALELTDTAAELMDVLDGDPEVHLESCDLTAILDAEIERLRRDDAVDVTVERLGSVDQPVTVAASPMLGSVFKHLLSNAAVHTDRARAEVTVTVELTSDRVTVNIADDGVGIPDSQKALLADPEARSDGESVMGAGLYLVTTVLEEFGGELVFDDNYPRGTVVSVTLDRLTSTSP</sequence>
<keyword evidence="5" id="KW-0418">Kinase</keyword>
<dbReference type="EMBL" id="JAOPKA010000004">
    <property type="protein sequence ID" value="MCU4741584.1"/>
    <property type="molecule type" value="Genomic_DNA"/>
</dbReference>
<dbReference type="SUPFAM" id="SSF55874">
    <property type="entry name" value="ATPase domain of HSP90 chaperone/DNA topoisomerase II/histidine kinase"/>
    <property type="match status" value="1"/>
</dbReference>
<keyword evidence="7" id="KW-0597">Phosphoprotein</keyword>
<reference evidence="10 12" key="1">
    <citation type="submission" date="2022-09" db="EMBL/GenBank/DDBJ databases">
        <title>Enrichment on poylsaccharides allowed isolation of novel metabolic and taxonomic groups of Haloarchaea.</title>
        <authorList>
            <person name="Sorokin D.Y."/>
            <person name="Elcheninov A.G."/>
            <person name="Khizhniak T.V."/>
            <person name="Kolganova T.V."/>
            <person name="Kublanov I.V."/>
        </authorList>
    </citation>
    <scope>NUCLEOTIDE SEQUENCE</scope>
    <source>
        <strain evidence="11 12">AArc-m2/3/4</strain>
        <strain evidence="10">AArc-xg1-1</strain>
    </source>
</reference>
<dbReference type="InterPro" id="IPR005467">
    <property type="entry name" value="His_kinase_dom"/>
</dbReference>
<evidence type="ECO:0000256" key="5">
    <source>
        <dbReference type="ARBA" id="ARBA00022777"/>
    </source>
</evidence>
<comment type="caution">
    <text evidence="10">The sequence shown here is derived from an EMBL/GenBank/DDBJ whole genome shotgun (WGS) entry which is preliminary data.</text>
</comment>
<keyword evidence="6" id="KW-0067">ATP-binding</keyword>
<dbReference type="AlphaFoldDB" id="A0AAP2YZW7"/>
<accession>A0AAP2YZW7</accession>
<dbReference type="PROSITE" id="PS50110">
    <property type="entry name" value="RESPONSE_REGULATORY"/>
    <property type="match status" value="1"/>
</dbReference>
<dbReference type="SUPFAM" id="SSF52172">
    <property type="entry name" value="CheY-like"/>
    <property type="match status" value="1"/>
</dbReference>
<comment type="catalytic activity">
    <reaction evidence="1">
        <text>ATP + protein L-histidine = ADP + protein N-phospho-L-histidine.</text>
        <dbReference type="EC" id="2.7.13.3"/>
    </reaction>
</comment>
<dbReference type="EC" id="2.7.13.3" evidence="2"/>
<evidence type="ECO:0000256" key="3">
    <source>
        <dbReference type="ARBA" id="ARBA00022679"/>
    </source>
</evidence>
<feature type="domain" description="Histidine kinase" evidence="8">
    <location>
        <begin position="159"/>
        <end position="369"/>
    </location>
</feature>
<organism evidence="10 13">
    <name type="scientific">Natronoglomus mannanivorans</name>
    <dbReference type="NCBI Taxonomy" id="2979990"/>
    <lineage>
        <taxon>Archaea</taxon>
        <taxon>Methanobacteriati</taxon>
        <taxon>Methanobacteriota</taxon>
        <taxon>Stenosarchaea group</taxon>
        <taxon>Halobacteria</taxon>
        <taxon>Halobacteriales</taxon>
        <taxon>Natrialbaceae</taxon>
        <taxon>Natronoglomus</taxon>
    </lineage>
</organism>
<dbReference type="InterPro" id="IPR036890">
    <property type="entry name" value="HATPase_C_sf"/>
</dbReference>
<protein>
    <recommendedName>
        <fullName evidence="2">histidine kinase</fullName>
        <ecNumber evidence="2">2.7.13.3</ecNumber>
    </recommendedName>
</protein>
<keyword evidence="4" id="KW-0547">Nucleotide-binding</keyword>
<dbReference type="PANTHER" id="PTHR44936">
    <property type="entry name" value="SENSOR PROTEIN CREC"/>
    <property type="match status" value="1"/>
</dbReference>
<dbReference type="Proteomes" id="UP001321018">
    <property type="component" value="Unassembled WGS sequence"/>
</dbReference>
<dbReference type="InterPro" id="IPR050980">
    <property type="entry name" value="2C_sensor_his_kinase"/>
</dbReference>
<evidence type="ECO:0000313" key="13">
    <source>
        <dbReference type="Proteomes" id="UP001321018"/>
    </source>
</evidence>
<dbReference type="Pfam" id="PF00072">
    <property type="entry name" value="Response_reg"/>
    <property type="match status" value="1"/>
</dbReference>
<feature type="domain" description="Response regulatory" evidence="9">
    <location>
        <begin position="8"/>
        <end position="136"/>
    </location>
</feature>
<dbReference type="GO" id="GO:0005524">
    <property type="term" value="F:ATP binding"/>
    <property type="evidence" value="ECO:0007669"/>
    <property type="project" value="UniProtKB-KW"/>
</dbReference>
<dbReference type="SMART" id="SM00387">
    <property type="entry name" value="HATPase_c"/>
    <property type="match status" value="1"/>
</dbReference>
<dbReference type="CDD" id="cd00075">
    <property type="entry name" value="HATPase"/>
    <property type="match status" value="1"/>
</dbReference>
<dbReference type="Gene3D" id="3.30.565.10">
    <property type="entry name" value="Histidine kinase-like ATPase, C-terminal domain"/>
    <property type="match status" value="1"/>
</dbReference>
<dbReference type="PROSITE" id="PS50109">
    <property type="entry name" value="HIS_KIN"/>
    <property type="match status" value="1"/>
</dbReference>
<evidence type="ECO:0000313" key="11">
    <source>
        <dbReference type="EMBL" id="MCU4973203.1"/>
    </source>
</evidence>
<dbReference type="RefSeq" id="WP_338003420.1">
    <property type="nucleotide sequence ID" value="NZ_JAOPKA010000004.1"/>
</dbReference>
<name>A0AAP2YZW7_9EURY</name>
<dbReference type="InterPro" id="IPR001789">
    <property type="entry name" value="Sig_transdc_resp-reg_receiver"/>
</dbReference>
<evidence type="ECO:0000259" key="9">
    <source>
        <dbReference type="PROSITE" id="PS50110"/>
    </source>
</evidence>
<dbReference type="SMART" id="SM00448">
    <property type="entry name" value="REC"/>
    <property type="match status" value="1"/>
</dbReference>
<evidence type="ECO:0000256" key="7">
    <source>
        <dbReference type="PROSITE-ProRule" id="PRU00169"/>
    </source>
</evidence>